<dbReference type="EMBL" id="AHAE01000053">
    <property type="protein sequence ID" value="EJZ81891.1"/>
    <property type="molecule type" value="Genomic_DNA"/>
</dbReference>
<feature type="signal peptide" evidence="7">
    <location>
        <begin position="1"/>
        <end position="32"/>
    </location>
</feature>
<evidence type="ECO:0000313" key="9">
    <source>
        <dbReference type="EMBL" id="CCI83710.1"/>
    </source>
</evidence>
<evidence type="ECO:0000256" key="5">
    <source>
        <dbReference type="SAM" id="MobiDB-lite"/>
    </source>
</evidence>
<keyword evidence="2" id="KW-0964">Secreted</keyword>
<dbReference type="EMBL" id="CAJZ01000134">
    <property type="protein sequence ID" value="CCI83710.1"/>
    <property type="molecule type" value="Genomic_DNA"/>
</dbReference>
<evidence type="ECO:0000256" key="3">
    <source>
        <dbReference type="ARBA" id="ARBA00022729"/>
    </source>
</evidence>
<dbReference type="RefSeq" id="WP_004601077.1">
    <property type="nucleotide sequence ID" value="NZ_HF541867.1"/>
</dbReference>
<evidence type="ECO:0000259" key="8">
    <source>
        <dbReference type="PROSITE" id="PS50847"/>
    </source>
</evidence>
<dbReference type="Proteomes" id="UP000011016">
    <property type="component" value="Unassembled WGS sequence"/>
</dbReference>
<feature type="compositionally biased region" description="Low complexity" evidence="5">
    <location>
        <begin position="308"/>
        <end position="319"/>
    </location>
</feature>
<dbReference type="OrthoDB" id="7210788at2"/>
<evidence type="ECO:0000313" key="10">
    <source>
        <dbReference type="EMBL" id="EJZ81891.1"/>
    </source>
</evidence>
<evidence type="ECO:0000256" key="2">
    <source>
        <dbReference type="ARBA" id="ARBA00022525"/>
    </source>
</evidence>
<protein>
    <submittedName>
        <fullName evidence="9">Putative secreted protein</fullName>
    </submittedName>
</protein>
<reference evidence="10 11" key="2">
    <citation type="submission" date="2012-08" db="EMBL/GenBank/DDBJ databases">
        <title>The Genome Sequence of Turicella otitidis ATCC 51513.</title>
        <authorList>
            <consortium name="The Broad Institute Genome Sequencing Platform"/>
            <person name="Earl A."/>
            <person name="Ward D."/>
            <person name="Feldgarden M."/>
            <person name="Gevers D."/>
            <person name="Huys G."/>
            <person name="Walker B."/>
            <person name="Young S.K."/>
            <person name="Zeng Q."/>
            <person name="Gargeya S."/>
            <person name="Fitzgerald M."/>
            <person name="Haas B."/>
            <person name="Abouelleil A."/>
            <person name="Alvarado L."/>
            <person name="Arachchi H.M."/>
            <person name="Berlin A.M."/>
            <person name="Chapman S.B."/>
            <person name="Goldberg J."/>
            <person name="Griggs A."/>
            <person name="Gujja S."/>
            <person name="Hansen M."/>
            <person name="Howarth C."/>
            <person name="Imamovic A."/>
            <person name="Larimer J."/>
            <person name="McCowen C."/>
            <person name="Montmayeur A."/>
            <person name="Murphy C."/>
            <person name="Neiman D."/>
            <person name="Pearson M."/>
            <person name="Priest M."/>
            <person name="Roberts A."/>
            <person name="Saif S."/>
            <person name="Shea T."/>
            <person name="Sisk P."/>
            <person name="Sykes S."/>
            <person name="Wortman J."/>
            <person name="Nusbaum C."/>
            <person name="Birren B."/>
        </authorList>
    </citation>
    <scope>NUCLEOTIDE SEQUENCE [LARGE SCALE GENOMIC DNA]</scope>
    <source>
        <strain evidence="10 11">ATCC 51513</strain>
    </source>
</reference>
<evidence type="ECO:0000256" key="1">
    <source>
        <dbReference type="ARBA" id="ARBA00022512"/>
    </source>
</evidence>
<gene>
    <name evidence="9" type="ORF">BN46_0982</name>
    <name evidence="10" type="ORF">HMPREF9719_01187</name>
</gene>
<keyword evidence="6" id="KW-0812">Transmembrane</keyword>
<dbReference type="PROSITE" id="PS50847">
    <property type="entry name" value="GRAM_POS_ANCHORING"/>
    <property type="match status" value="1"/>
</dbReference>
<dbReference type="InterPro" id="IPR019931">
    <property type="entry name" value="LPXTG_anchor"/>
</dbReference>
<dbReference type="Pfam" id="PF04213">
    <property type="entry name" value="HtaA"/>
    <property type="match status" value="1"/>
</dbReference>
<keyword evidence="1" id="KW-0134">Cell wall</keyword>
<feature type="region of interest" description="Disordered" evidence="5">
    <location>
        <begin position="238"/>
        <end position="319"/>
    </location>
</feature>
<keyword evidence="3 7" id="KW-0732">Signal</keyword>
<dbReference type="AlphaFoldDB" id="I7KJM5"/>
<evidence type="ECO:0000313" key="12">
    <source>
        <dbReference type="Proteomes" id="UP000011016"/>
    </source>
</evidence>
<dbReference type="PATRIC" id="fig|883169.3.peg.1146"/>
<comment type="caution">
    <text evidence="9">The sequence shown here is derived from an EMBL/GenBank/DDBJ whole genome shotgun (WGS) entry which is preliminary data.</text>
</comment>
<keyword evidence="6" id="KW-1133">Transmembrane helix</keyword>
<feature type="chain" id="PRO_5007674501" evidence="7">
    <location>
        <begin position="33"/>
        <end position="357"/>
    </location>
</feature>
<evidence type="ECO:0000256" key="6">
    <source>
        <dbReference type="SAM" id="Phobius"/>
    </source>
</evidence>
<feature type="domain" description="Gram-positive cocci surface proteins LPxTG" evidence="8">
    <location>
        <begin position="323"/>
        <end position="357"/>
    </location>
</feature>
<keyword evidence="4" id="KW-0572">Peptidoglycan-anchor</keyword>
<feature type="compositionally biased region" description="Acidic residues" evidence="5">
    <location>
        <begin position="274"/>
        <end position="288"/>
    </location>
</feature>
<feature type="transmembrane region" description="Helical" evidence="6">
    <location>
        <begin position="330"/>
        <end position="352"/>
    </location>
</feature>
<dbReference type="STRING" id="29321.AAV33_06380"/>
<dbReference type="InterPro" id="IPR007331">
    <property type="entry name" value="Htaa"/>
</dbReference>
<accession>I7KJM5</accession>
<dbReference type="eggNOG" id="COG0810">
    <property type="taxonomic scope" value="Bacteria"/>
</dbReference>
<feature type="compositionally biased region" description="Acidic residues" evidence="5">
    <location>
        <begin position="251"/>
        <end position="266"/>
    </location>
</feature>
<name>I7KJM5_9CORY</name>
<evidence type="ECO:0000313" key="11">
    <source>
        <dbReference type="Proteomes" id="UP000006078"/>
    </source>
</evidence>
<keyword evidence="11" id="KW-1185">Reference proteome</keyword>
<dbReference type="HOGENOM" id="CLU_885499_0_0_11"/>
<dbReference type="Proteomes" id="UP000006078">
    <property type="component" value="Unassembled WGS sequence"/>
</dbReference>
<reference evidence="9 12" key="1">
    <citation type="journal article" date="2012" name="J. Bacteriol.">
        <title>Draft Genome Sequence of Turicella otitidis ATCC 51513, Isolated from Middle Ear Fluid from a Child with Otitis Media.</title>
        <authorList>
            <person name="Brinkrolf K."/>
            <person name="Schneider J."/>
            <person name="Knecht M."/>
            <person name="Ruckert C."/>
            <person name="Tauch A."/>
        </authorList>
    </citation>
    <scope>NUCLEOTIDE SEQUENCE [LARGE SCALE GENOMIC DNA]</scope>
    <source>
        <strain evidence="9 12">ATCC 51513</strain>
    </source>
</reference>
<keyword evidence="6" id="KW-0472">Membrane</keyword>
<evidence type="ECO:0000256" key="7">
    <source>
        <dbReference type="SAM" id="SignalP"/>
    </source>
</evidence>
<organism evidence="9 12">
    <name type="scientific">Corynebacterium otitidis ATCC 51513</name>
    <dbReference type="NCBI Taxonomy" id="883169"/>
    <lineage>
        <taxon>Bacteria</taxon>
        <taxon>Bacillati</taxon>
        <taxon>Actinomycetota</taxon>
        <taxon>Actinomycetes</taxon>
        <taxon>Mycobacteriales</taxon>
        <taxon>Corynebacteriaceae</taxon>
        <taxon>Corynebacterium</taxon>
    </lineage>
</organism>
<evidence type="ECO:0000256" key="4">
    <source>
        <dbReference type="ARBA" id="ARBA00023088"/>
    </source>
</evidence>
<sequence length="357" mass="37262">MKLSISSRALAGLAAASLSLGAAGAIAPQALAQDSTTPPAAVEAAPNQERTVSEGVFEWGVRDSWNSYITGKIAQGAVETSGGIKELPGETDRDRSFSFTAEDGEITEDGTVVLRVDGTLRFWGHKHRGDEQAILDNNFTNIRLEIKDNAATLRADVKFRPFVSVSEAAPFEEEKDAVVATWTIDAPLDTTADEDEFRSVGENDGEGTLSEFAVYGPFAGMYEGAEYTSPISGTVSFKDEEKPAESLPPADTEDPTDEGEVTDTEDPTDKGEATDNEGATDEGEPTDEAEPKPEAAPEENPSAPAPQQPATQPVAQQPAANGLANTGVSAVAPIVGLGALALAAGGAIVLAARKTRS</sequence>
<proteinExistence type="predicted"/>